<dbReference type="SUPFAM" id="SSF53474">
    <property type="entry name" value="alpha/beta-Hydrolases"/>
    <property type="match status" value="1"/>
</dbReference>
<reference evidence="3" key="1">
    <citation type="submission" date="2023-04" db="EMBL/GenBank/DDBJ databases">
        <title>Complete genome sequence of a phthalic acid esters degrading bacterial strain.</title>
        <authorList>
            <person name="Weng L."/>
            <person name="Jia Y."/>
            <person name="Ren L."/>
        </authorList>
    </citation>
    <scope>NUCLEOTIDE SEQUENCE</scope>
    <source>
        <strain evidence="3">RL-LY01</strain>
    </source>
</reference>
<proteinExistence type="predicted"/>
<evidence type="ECO:0000313" key="4">
    <source>
        <dbReference type="Proteomes" id="UP001213504"/>
    </source>
</evidence>
<evidence type="ECO:0000313" key="3">
    <source>
        <dbReference type="EMBL" id="WFP25734.1"/>
    </source>
</evidence>
<keyword evidence="3" id="KW-0378">Hydrolase</keyword>
<dbReference type="GO" id="GO:0016787">
    <property type="term" value="F:hydrolase activity"/>
    <property type="evidence" value="ECO:0007669"/>
    <property type="project" value="UniProtKB-KW"/>
</dbReference>
<dbReference type="EMBL" id="CP121270">
    <property type="protein sequence ID" value="WFP25734.1"/>
    <property type="molecule type" value="Genomic_DNA"/>
</dbReference>
<dbReference type="Proteomes" id="UP001213504">
    <property type="component" value="Chromosome"/>
</dbReference>
<dbReference type="AlphaFoldDB" id="A0AAX3T952"/>
<organism evidence="3 4">
    <name type="scientific">Gordonia hongkongensis</name>
    <dbReference type="NCBI Taxonomy" id="1701090"/>
    <lineage>
        <taxon>Bacteria</taxon>
        <taxon>Bacillati</taxon>
        <taxon>Actinomycetota</taxon>
        <taxon>Actinomycetes</taxon>
        <taxon>Mycobacteriales</taxon>
        <taxon>Gordoniaceae</taxon>
        <taxon>Gordonia</taxon>
    </lineage>
</organism>
<dbReference type="InterPro" id="IPR029058">
    <property type="entry name" value="AB_hydrolase_fold"/>
</dbReference>
<dbReference type="InterPro" id="IPR050228">
    <property type="entry name" value="Carboxylesterase_BioH"/>
</dbReference>
<name>A0AAX3T952_9ACTN</name>
<evidence type="ECO:0000259" key="2">
    <source>
        <dbReference type="Pfam" id="PF12697"/>
    </source>
</evidence>
<dbReference type="Pfam" id="PF12697">
    <property type="entry name" value="Abhydrolase_6"/>
    <property type="match status" value="1"/>
</dbReference>
<sequence>MFDGEVPQETGLRDHGGPEVADEANGSSATVERAAPPIVLLHGLMGRGRTWRRQVPWLRRYGRVFTYDAALHTGADAEQPCDDGELATERFVADLAEVLTWIDRGPAVLIGHSMGALHAWCAAAEYPELVAALVVEDMAPDFRGRTTTSWTPWFESWPDRFASEAEAVEMFGPVAGRYFFEAFDDGRLHGRIPLWAAIAEEWGRRDFWTQWRSVGVPALLIEAEHGVTPPGQMRTMCAVNDHARHLRVPDAGHLIHDDAPHVYRGAVEAFLSGLDR</sequence>
<gene>
    <name evidence="3" type="ORF">P9A14_04225</name>
</gene>
<dbReference type="PANTHER" id="PTHR43194:SF2">
    <property type="entry name" value="PEROXISOMAL MEMBRANE PROTEIN LPX1"/>
    <property type="match status" value="1"/>
</dbReference>
<evidence type="ECO:0000256" key="1">
    <source>
        <dbReference type="SAM" id="MobiDB-lite"/>
    </source>
</evidence>
<dbReference type="Gene3D" id="3.40.50.1820">
    <property type="entry name" value="alpha/beta hydrolase"/>
    <property type="match status" value="1"/>
</dbReference>
<dbReference type="PANTHER" id="PTHR43194">
    <property type="entry name" value="HYDROLASE ALPHA/BETA FOLD FAMILY"/>
    <property type="match status" value="1"/>
</dbReference>
<protein>
    <submittedName>
        <fullName evidence="3">Alpha/beta hydrolase</fullName>
    </submittedName>
</protein>
<feature type="region of interest" description="Disordered" evidence="1">
    <location>
        <begin position="1"/>
        <end position="31"/>
    </location>
</feature>
<accession>A0AAX3T952</accession>
<dbReference type="InterPro" id="IPR000073">
    <property type="entry name" value="AB_hydrolase_1"/>
</dbReference>
<dbReference type="RefSeq" id="WP_165630546.1">
    <property type="nucleotide sequence ID" value="NZ_CP121270.1"/>
</dbReference>
<feature type="domain" description="AB hydrolase-1" evidence="2">
    <location>
        <begin position="38"/>
        <end position="263"/>
    </location>
</feature>